<dbReference type="Gene3D" id="1.10.287.90">
    <property type="match status" value="1"/>
</dbReference>
<evidence type="ECO:0000256" key="8">
    <source>
        <dbReference type="SAM" id="Phobius"/>
    </source>
</evidence>
<evidence type="ECO:0000256" key="1">
    <source>
        <dbReference type="ARBA" id="ARBA00004141"/>
    </source>
</evidence>
<dbReference type="Proteomes" id="UP000523146">
    <property type="component" value="Unassembled WGS sequence"/>
</dbReference>
<feature type="non-terminal residue" evidence="10">
    <location>
        <position position="63"/>
    </location>
</feature>
<evidence type="ECO:0000256" key="5">
    <source>
        <dbReference type="ARBA" id="ARBA00023136"/>
    </source>
</evidence>
<evidence type="ECO:0000256" key="3">
    <source>
        <dbReference type="ARBA" id="ARBA00015946"/>
    </source>
</evidence>
<dbReference type="Pfam" id="PF02790">
    <property type="entry name" value="COX2_TM"/>
    <property type="match status" value="1"/>
</dbReference>
<keyword evidence="5 8" id="KW-0472">Membrane</keyword>
<keyword evidence="4 8" id="KW-0812">Transmembrane</keyword>
<protein>
    <recommendedName>
        <fullName evidence="3">Cytochrome c oxidase subunit 2</fullName>
    </recommendedName>
    <alternativeName>
        <fullName evidence="6">Cytochrome c oxidase polypeptide II</fullName>
    </alternativeName>
</protein>
<comment type="subcellular location">
    <subcellularLocation>
        <location evidence="1">Membrane</location>
        <topology evidence="1">Multi-pass membrane protein</topology>
    </subcellularLocation>
</comment>
<evidence type="ECO:0000313" key="10">
    <source>
        <dbReference type="EMBL" id="NWS91986.1"/>
    </source>
</evidence>
<dbReference type="InterPro" id="IPR011759">
    <property type="entry name" value="Cyt_c_oxidase_su2_TM_dom"/>
</dbReference>
<feature type="transmembrane region" description="Helical" evidence="8">
    <location>
        <begin position="20"/>
        <end position="42"/>
    </location>
</feature>
<keyword evidence="11" id="KW-1185">Reference proteome</keyword>
<evidence type="ECO:0000256" key="6">
    <source>
        <dbReference type="ARBA" id="ARBA00031389"/>
    </source>
</evidence>
<evidence type="ECO:0000256" key="2">
    <source>
        <dbReference type="ARBA" id="ARBA00007866"/>
    </source>
</evidence>
<comment type="catalytic activity">
    <reaction evidence="7">
        <text>4 Fe(II)-[cytochrome c] + O2 + 8 H(+)(in) = 4 Fe(III)-[cytochrome c] + 2 H2O + 4 H(+)(out)</text>
        <dbReference type="Rhea" id="RHEA:11436"/>
        <dbReference type="Rhea" id="RHEA-COMP:10350"/>
        <dbReference type="Rhea" id="RHEA-COMP:14399"/>
        <dbReference type="ChEBI" id="CHEBI:15377"/>
        <dbReference type="ChEBI" id="CHEBI:15378"/>
        <dbReference type="ChEBI" id="CHEBI:15379"/>
        <dbReference type="ChEBI" id="CHEBI:29033"/>
        <dbReference type="ChEBI" id="CHEBI:29034"/>
        <dbReference type="EC" id="7.1.1.9"/>
    </reaction>
    <physiologicalReaction direction="left-to-right" evidence="7">
        <dbReference type="Rhea" id="RHEA:11437"/>
    </physiologicalReaction>
</comment>
<keyword evidence="8" id="KW-1133">Transmembrane helix</keyword>
<evidence type="ECO:0000256" key="7">
    <source>
        <dbReference type="ARBA" id="ARBA00049512"/>
    </source>
</evidence>
<dbReference type="GO" id="GO:0004129">
    <property type="term" value="F:cytochrome-c oxidase activity"/>
    <property type="evidence" value="ECO:0007669"/>
    <property type="project" value="UniProtKB-EC"/>
</dbReference>
<evidence type="ECO:0000256" key="4">
    <source>
        <dbReference type="ARBA" id="ARBA00022692"/>
    </source>
</evidence>
<dbReference type="SUPFAM" id="SSF81464">
    <property type="entry name" value="Cytochrome c oxidase subunit II-like, transmembrane region"/>
    <property type="match status" value="1"/>
</dbReference>
<comment type="similarity">
    <text evidence="2">Belongs to the cytochrome c oxidase subunit 2 family.</text>
</comment>
<feature type="domain" description="Cytochrome oxidase subunit II transmembrane region profile" evidence="9">
    <location>
        <begin position="1"/>
        <end position="63"/>
    </location>
</feature>
<dbReference type="AlphaFoldDB" id="A0A7K5JDM1"/>
<dbReference type="GO" id="GO:0022900">
    <property type="term" value="P:electron transport chain"/>
    <property type="evidence" value="ECO:0007669"/>
    <property type="project" value="InterPro"/>
</dbReference>
<feature type="non-terminal residue" evidence="10">
    <location>
        <position position="1"/>
    </location>
</feature>
<accession>A0A7K5JDM1</accession>
<evidence type="ECO:0000259" key="9">
    <source>
        <dbReference type="PROSITE" id="PS50999"/>
    </source>
</evidence>
<comment type="caution">
    <text evidence="10">The sequence shown here is derived from an EMBL/GenBank/DDBJ whole genome shotgun (WGS) entry which is preliminary data.</text>
</comment>
<reference evidence="10 11" key="1">
    <citation type="submission" date="2019-09" db="EMBL/GenBank/DDBJ databases">
        <title>Bird 10,000 Genomes (B10K) Project - Family phase.</title>
        <authorList>
            <person name="Zhang G."/>
        </authorList>
    </citation>
    <scope>NUCLEOTIDE SEQUENCE [LARGE SCALE GENOMIC DNA]</scope>
    <source>
        <strain evidence="10">B10K-DU-002-15</strain>
        <tissue evidence="10">Muscle</tissue>
    </source>
</reference>
<dbReference type="GO" id="GO:0016020">
    <property type="term" value="C:membrane"/>
    <property type="evidence" value="ECO:0007669"/>
    <property type="project" value="UniProtKB-SubCell"/>
</dbReference>
<organism evidence="10 11">
    <name type="scientific">Toxostoma redivivum</name>
    <name type="common">California thrasher</name>
    <dbReference type="NCBI Taxonomy" id="99882"/>
    <lineage>
        <taxon>Eukaryota</taxon>
        <taxon>Metazoa</taxon>
        <taxon>Chordata</taxon>
        <taxon>Craniata</taxon>
        <taxon>Vertebrata</taxon>
        <taxon>Euteleostomi</taxon>
        <taxon>Archelosauria</taxon>
        <taxon>Archosauria</taxon>
        <taxon>Dinosauria</taxon>
        <taxon>Saurischia</taxon>
        <taxon>Theropoda</taxon>
        <taxon>Coelurosauria</taxon>
        <taxon>Aves</taxon>
        <taxon>Neognathae</taxon>
        <taxon>Neoaves</taxon>
        <taxon>Telluraves</taxon>
        <taxon>Australaves</taxon>
        <taxon>Passeriformes</taxon>
        <taxon>Mimidae</taxon>
        <taxon>Toxostoma</taxon>
    </lineage>
</organism>
<dbReference type="InterPro" id="IPR036257">
    <property type="entry name" value="Cyt_c_oxidase_su2_TM_sf"/>
</dbReference>
<sequence>MANHSQFGFQDASSPIIEELIQFHDHALIVALAICSLVLYLLTTMLTGKLSSSSVDAQVIELV</sequence>
<dbReference type="EMBL" id="VXBI01013743">
    <property type="protein sequence ID" value="NWS91986.1"/>
    <property type="molecule type" value="Genomic_DNA"/>
</dbReference>
<name>A0A7K5JDM1_TOXRE</name>
<evidence type="ECO:0000313" key="11">
    <source>
        <dbReference type="Proteomes" id="UP000523146"/>
    </source>
</evidence>
<dbReference type="PROSITE" id="PS50999">
    <property type="entry name" value="COX2_TM"/>
    <property type="match status" value="1"/>
</dbReference>
<gene>
    <name evidence="10" type="primary">Mtco2</name>
    <name evidence="10" type="ORF">TOXRED_R15390</name>
</gene>
<proteinExistence type="inferred from homology"/>